<evidence type="ECO:0000259" key="1">
    <source>
        <dbReference type="SMART" id="SM00849"/>
    </source>
</evidence>
<dbReference type="AlphaFoldDB" id="A0A1H7SVH9"/>
<reference evidence="3" key="1">
    <citation type="submission" date="2016-10" db="EMBL/GenBank/DDBJ databases">
        <authorList>
            <person name="Varghese N."/>
            <person name="Submissions S."/>
        </authorList>
    </citation>
    <scope>NUCLEOTIDE SEQUENCE [LARGE SCALE GENOMIC DNA]</scope>
    <source>
        <strain evidence="3">DSM 16471</strain>
    </source>
</reference>
<dbReference type="STRING" id="228957.SAMN04488008_105122"/>
<evidence type="ECO:0000313" key="2">
    <source>
        <dbReference type="EMBL" id="SEL76056.1"/>
    </source>
</evidence>
<dbReference type="PANTHER" id="PTHR42663:SF6">
    <property type="entry name" value="HYDROLASE C777.06C-RELATED"/>
    <property type="match status" value="1"/>
</dbReference>
<dbReference type="Pfam" id="PF12706">
    <property type="entry name" value="Lactamase_B_2"/>
    <property type="match status" value="1"/>
</dbReference>
<name>A0A1H7SVH9_9FLAO</name>
<keyword evidence="3" id="KW-1185">Reference proteome</keyword>
<evidence type="ECO:0000313" key="3">
    <source>
        <dbReference type="Proteomes" id="UP000198990"/>
    </source>
</evidence>
<dbReference type="Proteomes" id="UP000198990">
    <property type="component" value="Unassembled WGS sequence"/>
</dbReference>
<feature type="domain" description="Metallo-beta-lactamase" evidence="1">
    <location>
        <begin position="38"/>
        <end position="228"/>
    </location>
</feature>
<dbReference type="PANTHER" id="PTHR42663">
    <property type="entry name" value="HYDROLASE C777.06C-RELATED-RELATED"/>
    <property type="match status" value="1"/>
</dbReference>
<dbReference type="InterPro" id="IPR036866">
    <property type="entry name" value="RibonucZ/Hydroxyglut_hydro"/>
</dbReference>
<dbReference type="CDD" id="cd16279">
    <property type="entry name" value="metallo-hydrolase-like_MBL-fold"/>
    <property type="match status" value="1"/>
</dbReference>
<dbReference type="EMBL" id="FNZN01000005">
    <property type="protein sequence ID" value="SEL76056.1"/>
    <property type="molecule type" value="Genomic_DNA"/>
</dbReference>
<dbReference type="OrthoDB" id="9781189at2"/>
<dbReference type="SUPFAM" id="SSF56281">
    <property type="entry name" value="Metallo-hydrolase/oxidoreductase"/>
    <property type="match status" value="1"/>
</dbReference>
<organism evidence="2 3">
    <name type="scientific">Maribacter orientalis</name>
    <dbReference type="NCBI Taxonomy" id="228957"/>
    <lineage>
        <taxon>Bacteria</taxon>
        <taxon>Pseudomonadati</taxon>
        <taxon>Bacteroidota</taxon>
        <taxon>Flavobacteriia</taxon>
        <taxon>Flavobacteriales</taxon>
        <taxon>Flavobacteriaceae</taxon>
        <taxon>Maribacter</taxon>
    </lineage>
</organism>
<dbReference type="SMART" id="SM00849">
    <property type="entry name" value="Lactamase_B"/>
    <property type="match status" value="1"/>
</dbReference>
<gene>
    <name evidence="2" type="ORF">SAMN04488008_105122</name>
</gene>
<dbReference type="Gene3D" id="3.60.15.10">
    <property type="entry name" value="Ribonuclease Z/Hydroxyacylglutathione hydrolase-like"/>
    <property type="match status" value="1"/>
</dbReference>
<proteinExistence type="predicted"/>
<dbReference type="RefSeq" id="WP_091624765.1">
    <property type="nucleotide sequence ID" value="NZ_FNZN01000005.1"/>
</dbReference>
<sequence>MTDNLRVTFLGTGTSQGIPVIGSTHPVCLSDNPKDKRLRVSVLLSWKDYNYVIDCGPDFRQQMLRHNMNHLNGILYTHEHSDHTAGLDDIRPFFFKQGDIPIYAHKRVVKSLKKRFGYILNEKDKYPGAPSVHIKKVKNNQPFLIGDKEVTPINVLHNKLQVFGYRIGDFTYLTDVKTIKEKEIEKIKGSKVVVVNALRLEPHLSHFNLKEALAFIEKVKPEKAYFTHISHLLGFHDEVEKSLPKNVHLAYDNLTITV</sequence>
<accession>A0A1H7SVH9</accession>
<dbReference type="InterPro" id="IPR001279">
    <property type="entry name" value="Metallo-B-lactamas"/>
</dbReference>
<protein>
    <submittedName>
        <fullName evidence="2">Phosphoribosyl 1,2-cyclic phosphate phosphodiesterase</fullName>
    </submittedName>
</protein>